<dbReference type="Pfam" id="PF07729">
    <property type="entry name" value="FCD"/>
    <property type="match status" value="1"/>
</dbReference>
<evidence type="ECO:0000313" key="5">
    <source>
        <dbReference type="EMBL" id="TDN45025.1"/>
    </source>
</evidence>
<reference evidence="5 6" key="1">
    <citation type="submission" date="2019-03" db="EMBL/GenBank/DDBJ databases">
        <title>Genomic Encyclopedia of Type Strains, Phase IV (KMG-IV): sequencing the most valuable type-strain genomes for metagenomic binning, comparative biology and taxonomic classification.</title>
        <authorList>
            <person name="Goeker M."/>
        </authorList>
    </citation>
    <scope>NUCLEOTIDE SEQUENCE [LARGE SCALE GENOMIC DNA]</scope>
    <source>
        <strain evidence="5 6">DSM 12121</strain>
    </source>
</reference>
<keyword evidence="6" id="KW-1185">Reference proteome</keyword>
<dbReference type="PROSITE" id="PS50949">
    <property type="entry name" value="HTH_GNTR"/>
    <property type="match status" value="1"/>
</dbReference>
<dbReference type="InterPro" id="IPR000524">
    <property type="entry name" value="Tscrpt_reg_HTH_GntR"/>
</dbReference>
<dbReference type="EMBL" id="SNVV01000032">
    <property type="protein sequence ID" value="TDN45025.1"/>
    <property type="molecule type" value="Genomic_DNA"/>
</dbReference>
<dbReference type="PRINTS" id="PR00035">
    <property type="entry name" value="HTHGNTR"/>
</dbReference>
<dbReference type="PANTHER" id="PTHR43537">
    <property type="entry name" value="TRANSCRIPTIONAL REGULATOR, GNTR FAMILY"/>
    <property type="match status" value="1"/>
</dbReference>
<dbReference type="Gene3D" id="1.20.120.530">
    <property type="entry name" value="GntR ligand-binding domain-like"/>
    <property type="match status" value="1"/>
</dbReference>
<dbReference type="PANTHER" id="PTHR43537:SF18">
    <property type="entry name" value="L-LACTATE DEHYDROGENASE OPERON REGULATORY PROTEIN-RELATED"/>
    <property type="match status" value="1"/>
</dbReference>
<dbReference type="SMART" id="SM00345">
    <property type="entry name" value="HTH_GNTR"/>
    <property type="match status" value="1"/>
</dbReference>
<dbReference type="SUPFAM" id="SSF46785">
    <property type="entry name" value="Winged helix' DNA-binding domain"/>
    <property type="match status" value="1"/>
</dbReference>
<gene>
    <name evidence="5" type="ORF">C7389_13237</name>
</gene>
<dbReference type="RefSeq" id="WP_133595003.1">
    <property type="nucleotide sequence ID" value="NZ_SNVV01000032.1"/>
</dbReference>
<dbReference type="OrthoDB" id="5296437at2"/>
<dbReference type="GO" id="GO:0003677">
    <property type="term" value="F:DNA binding"/>
    <property type="evidence" value="ECO:0007669"/>
    <property type="project" value="UniProtKB-KW"/>
</dbReference>
<protein>
    <submittedName>
        <fullName evidence="5">GntR family transcriptional regulator</fullName>
    </submittedName>
</protein>
<organism evidence="5 6">
    <name type="scientific">Azoarcus indigens</name>
    <dbReference type="NCBI Taxonomy" id="29545"/>
    <lineage>
        <taxon>Bacteria</taxon>
        <taxon>Pseudomonadati</taxon>
        <taxon>Pseudomonadota</taxon>
        <taxon>Betaproteobacteria</taxon>
        <taxon>Rhodocyclales</taxon>
        <taxon>Zoogloeaceae</taxon>
        <taxon>Azoarcus</taxon>
    </lineage>
</organism>
<dbReference type="GO" id="GO:0003700">
    <property type="term" value="F:DNA-binding transcription factor activity"/>
    <property type="evidence" value="ECO:0007669"/>
    <property type="project" value="InterPro"/>
</dbReference>
<dbReference type="InterPro" id="IPR011711">
    <property type="entry name" value="GntR_C"/>
</dbReference>
<proteinExistence type="predicted"/>
<dbReference type="InterPro" id="IPR036390">
    <property type="entry name" value="WH_DNA-bd_sf"/>
</dbReference>
<evidence type="ECO:0000256" key="1">
    <source>
        <dbReference type="ARBA" id="ARBA00023015"/>
    </source>
</evidence>
<keyword evidence="2" id="KW-0238">DNA-binding</keyword>
<name>A0A4R6DJN7_9RHOO</name>
<dbReference type="Proteomes" id="UP000295129">
    <property type="component" value="Unassembled WGS sequence"/>
</dbReference>
<dbReference type="SUPFAM" id="SSF48008">
    <property type="entry name" value="GntR ligand-binding domain-like"/>
    <property type="match status" value="1"/>
</dbReference>
<dbReference type="AlphaFoldDB" id="A0A4R6DJN7"/>
<keyword evidence="3" id="KW-0804">Transcription</keyword>
<dbReference type="InterPro" id="IPR036388">
    <property type="entry name" value="WH-like_DNA-bd_sf"/>
</dbReference>
<dbReference type="CDD" id="cd07377">
    <property type="entry name" value="WHTH_GntR"/>
    <property type="match status" value="1"/>
</dbReference>
<feature type="domain" description="HTH gntR-type" evidence="4">
    <location>
        <begin position="8"/>
        <end position="76"/>
    </location>
</feature>
<evidence type="ECO:0000259" key="4">
    <source>
        <dbReference type="PROSITE" id="PS50949"/>
    </source>
</evidence>
<evidence type="ECO:0000256" key="3">
    <source>
        <dbReference type="ARBA" id="ARBA00023163"/>
    </source>
</evidence>
<dbReference type="Pfam" id="PF00392">
    <property type="entry name" value="GntR"/>
    <property type="match status" value="1"/>
</dbReference>
<sequence>MKTTRTSERLSDRVAAELRQLISQRGLQAGDRLPAERALALELGVSRTALREAIAQLSAQGLLAARVGGGTFVQEARTPTQRVVGPLEPFLPLFQGDPEYRFDVLETRYALEGATAWHAALRATDEDRARIREAFDTMMAAHGKNDPAGEAVADAAFHLSIAEASHNLVLLQVMRGLFDLLQTNISQSREKLYVSPRTFNPLSAQHREMMDAILAGDPERASAAAHAHLVFVHDSLRTLDEDEARRARASRLPPAERERT</sequence>
<dbReference type="InterPro" id="IPR008920">
    <property type="entry name" value="TF_FadR/GntR_C"/>
</dbReference>
<comment type="caution">
    <text evidence="5">The sequence shown here is derived from an EMBL/GenBank/DDBJ whole genome shotgun (WGS) entry which is preliminary data.</text>
</comment>
<evidence type="ECO:0000313" key="6">
    <source>
        <dbReference type="Proteomes" id="UP000295129"/>
    </source>
</evidence>
<evidence type="ECO:0000256" key="2">
    <source>
        <dbReference type="ARBA" id="ARBA00023125"/>
    </source>
</evidence>
<accession>A0A4R6DJN7</accession>
<dbReference type="SMART" id="SM00895">
    <property type="entry name" value="FCD"/>
    <property type="match status" value="1"/>
</dbReference>
<dbReference type="NCBIfam" id="NF007741">
    <property type="entry name" value="PRK10421.1"/>
    <property type="match status" value="1"/>
</dbReference>
<keyword evidence="1" id="KW-0805">Transcription regulation</keyword>
<dbReference type="Gene3D" id="1.10.10.10">
    <property type="entry name" value="Winged helix-like DNA-binding domain superfamily/Winged helix DNA-binding domain"/>
    <property type="match status" value="1"/>
</dbReference>